<evidence type="ECO:0000313" key="2">
    <source>
        <dbReference type="Proteomes" id="UP000198420"/>
    </source>
</evidence>
<organism evidence="1 2">
    <name type="scientific">Actinomadura mexicana</name>
    <dbReference type="NCBI Taxonomy" id="134959"/>
    <lineage>
        <taxon>Bacteria</taxon>
        <taxon>Bacillati</taxon>
        <taxon>Actinomycetota</taxon>
        <taxon>Actinomycetes</taxon>
        <taxon>Streptosporangiales</taxon>
        <taxon>Thermomonosporaceae</taxon>
        <taxon>Actinomadura</taxon>
    </lineage>
</organism>
<keyword evidence="2" id="KW-1185">Reference proteome</keyword>
<reference evidence="2" key="1">
    <citation type="submission" date="2017-06" db="EMBL/GenBank/DDBJ databases">
        <authorList>
            <person name="Varghese N."/>
            <person name="Submissions S."/>
        </authorList>
    </citation>
    <scope>NUCLEOTIDE SEQUENCE [LARGE SCALE GENOMIC DNA]</scope>
    <source>
        <strain evidence="2">DSM 44485</strain>
    </source>
</reference>
<accession>A0A239A9H8</accession>
<dbReference type="Proteomes" id="UP000198420">
    <property type="component" value="Unassembled WGS sequence"/>
</dbReference>
<dbReference type="OrthoDB" id="4284922at2"/>
<name>A0A239A9H8_9ACTN</name>
<protein>
    <submittedName>
        <fullName evidence="1">Uncharacterized protein</fullName>
    </submittedName>
</protein>
<dbReference type="AlphaFoldDB" id="A0A239A9H8"/>
<dbReference type="RefSeq" id="WP_143227192.1">
    <property type="nucleotide sequence ID" value="NZ_FZNP01000008.1"/>
</dbReference>
<evidence type="ECO:0000313" key="1">
    <source>
        <dbReference type="EMBL" id="SNR91738.1"/>
    </source>
</evidence>
<gene>
    <name evidence="1" type="ORF">SAMN06265355_108255</name>
</gene>
<dbReference type="EMBL" id="FZNP01000008">
    <property type="protein sequence ID" value="SNR91738.1"/>
    <property type="molecule type" value="Genomic_DNA"/>
</dbReference>
<sequence length="40" mass="4510">MEEDDHGRGLLVVYTYADKVGHDASAGGRTMWAELTWNEQ</sequence>
<proteinExistence type="predicted"/>